<organism evidence="1 2">
    <name type="scientific">Marasmiellus scandens</name>
    <dbReference type="NCBI Taxonomy" id="2682957"/>
    <lineage>
        <taxon>Eukaryota</taxon>
        <taxon>Fungi</taxon>
        <taxon>Dikarya</taxon>
        <taxon>Basidiomycota</taxon>
        <taxon>Agaricomycotina</taxon>
        <taxon>Agaricomycetes</taxon>
        <taxon>Agaricomycetidae</taxon>
        <taxon>Agaricales</taxon>
        <taxon>Marasmiineae</taxon>
        <taxon>Omphalotaceae</taxon>
        <taxon>Marasmiellus</taxon>
    </lineage>
</organism>
<name>A0ABR1JEE7_9AGAR</name>
<evidence type="ECO:0000313" key="1">
    <source>
        <dbReference type="EMBL" id="KAK7454617.1"/>
    </source>
</evidence>
<dbReference type="EMBL" id="JBANRG010000024">
    <property type="protein sequence ID" value="KAK7454617.1"/>
    <property type="molecule type" value="Genomic_DNA"/>
</dbReference>
<accession>A0ABR1JEE7</accession>
<keyword evidence="2" id="KW-1185">Reference proteome</keyword>
<dbReference type="Proteomes" id="UP001498398">
    <property type="component" value="Unassembled WGS sequence"/>
</dbReference>
<protein>
    <submittedName>
        <fullName evidence="1">Uncharacterized protein</fullName>
    </submittedName>
</protein>
<reference evidence="1 2" key="1">
    <citation type="submission" date="2024-01" db="EMBL/GenBank/DDBJ databases">
        <title>A draft genome for the cacao thread blight pathogen Marasmiellus scandens.</title>
        <authorList>
            <person name="Baruah I.K."/>
            <person name="Leung J."/>
            <person name="Bukari Y."/>
            <person name="Amoako-Attah I."/>
            <person name="Meinhardt L.W."/>
            <person name="Bailey B.A."/>
            <person name="Cohen S.P."/>
        </authorList>
    </citation>
    <scope>NUCLEOTIDE SEQUENCE [LARGE SCALE GENOMIC DNA]</scope>
    <source>
        <strain evidence="1 2">GH-19</strain>
    </source>
</reference>
<proteinExistence type="predicted"/>
<gene>
    <name evidence="1" type="ORF">VKT23_011370</name>
</gene>
<evidence type="ECO:0000313" key="2">
    <source>
        <dbReference type="Proteomes" id="UP001498398"/>
    </source>
</evidence>
<comment type="caution">
    <text evidence="1">The sequence shown here is derived from an EMBL/GenBank/DDBJ whole genome shotgun (WGS) entry which is preliminary data.</text>
</comment>
<sequence>MPRKRCRPRERDSSHGMRRLLARFLASPSPNAYSPDQLEHLYLSTKHARLSPAQYSAIIGIYGSLSLPADSPRIKSRYALASDRKQDYWSFMLQVVQDKLQMGLHLNDGDRYWLMSARLHDFNTFKHEEPDRAFAALAEATSHYNVIWSRTQVPEILVPYLETLLSTHQARAIDHLSDLLAVHSNIHSRFLAMLWKLLMQPVESVPTLPKERFLRTLQNRLSMHHPHNPTSRGRAMATHRFDPVSGRHFRLVVDTSQLLATLTSTLFPFYSVPVPLPVKQWAYHQARTVLAHSPTNSTGPRWNNLSLLALYHLSKSNLAFTAKLFNSPFPSTFEDWHVVLALGLLENVVTSGDHNQTEEIRMVTRNVWSKWKDKMSPNSAGRPIFVERAVMSSFLKLAGIVKYPRLLEDCLEYVKTKDLWVMRGTRADQAQARCLIGDFVEAWAKCYGPQWGRILDLVEAEVVLDELKRRDVGLAYDFFKHCRTAISPASIVELGRVLCSSRYDLVVPMLRYESLNTCQKETLLRSILEAIRTHRCRYLDPISASIIARTMTRIYTKHKPDSQLAYPIRYILPLLVIAGRTNESLRLIRSIPPSFFTPHFFRRMLRVLIQHRQFKAAVRLYNLRREHASLPERDYLRRKLVFSLTHRGAPRLAKKCFHNFSPRLREMLVRRVDFRLGSPNRSQSIHALSLLGQKETDVPTLRSAFLILLNSGRPVAALRLYQSHVSSGTLDSKAKTWFGNVFLHRLLRRQIRTRNKRGIKKMLETKEFLQTKLGFEEDRVTVNIVVKALLKWERVLDTENVQALFDNLVRSGYPVEERWRRRNDVPFGTNAATSITGTSSVLAWLSNLKSRISFERHTKPLYKMFIKAFHARRDVGSAKMVIGILKEQEAQAIHLAQQRRRPSRSV</sequence>